<keyword evidence="1" id="KW-1133">Transmembrane helix</keyword>
<feature type="transmembrane region" description="Helical" evidence="1">
    <location>
        <begin position="66"/>
        <end position="89"/>
    </location>
</feature>
<keyword evidence="1" id="KW-0472">Membrane</keyword>
<keyword evidence="3" id="KW-1185">Reference proteome</keyword>
<gene>
    <name evidence="2" type="ORF">NA56DRAFT_707784</name>
</gene>
<evidence type="ECO:0000313" key="3">
    <source>
        <dbReference type="Proteomes" id="UP000235672"/>
    </source>
</evidence>
<dbReference type="AlphaFoldDB" id="A0A2J6PTD7"/>
<name>A0A2J6PTD7_9HELO</name>
<proteinExistence type="predicted"/>
<evidence type="ECO:0000256" key="1">
    <source>
        <dbReference type="SAM" id="Phobius"/>
    </source>
</evidence>
<protein>
    <submittedName>
        <fullName evidence="2">Uncharacterized protein</fullName>
    </submittedName>
</protein>
<reference evidence="2 3" key="1">
    <citation type="submission" date="2016-05" db="EMBL/GenBank/DDBJ databases">
        <title>A degradative enzymes factory behind the ericoid mycorrhizal symbiosis.</title>
        <authorList>
            <consortium name="DOE Joint Genome Institute"/>
            <person name="Martino E."/>
            <person name="Morin E."/>
            <person name="Grelet G."/>
            <person name="Kuo A."/>
            <person name="Kohler A."/>
            <person name="Daghino S."/>
            <person name="Barry K."/>
            <person name="Choi C."/>
            <person name="Cichocki N."/>
            <person name="Clum A."/>
            <person name="Copeland A."/>
            <person name="Hainaut M."/>
            <person name="Haridas S."/>
            <person name="Labutti K."/>
            <person name="Lindquist E."/>
            <person name="Lipzen A."/>
            <person name="Khouja H.-R."/>
            <person name="Murat C."/>
            <person name="Ohm R."/>
            <person name="Olson A."/>
            <person name="Spatafora J."/>
            <person name="Veneault-Fourrey C."/>
            <person name="Henrissat B."/>
            <person name="Grigoriev I."/>
            <person name="Martin F."/>
            <person name="Perotto S."/>
        </authorList>
    </citation>
    <scope>NUCLEOTIDE SEQUENCE [LARGE SCALE GENOMIC DNA]</scope>
    <source>
        <strain evidence="2 3">UAMH 7357</strain>
    </source>
</reference>
<accession>A0A2J6PTD7</accession>
<sequence length="147" mass="16005">MLLSSFKTNKVATRIILLVLLILMLYTTKTSALPTFLTSARNDGTHEIGTRVYIEPSSGPITKDQIIGMAIGGAIGGLILIGALIWMCLKARDLETAVKRGLERCTDHVRKGGGRGPTSELKENNIMWSFDGYMESAWNEDELSCGG</sequence>
<evidence type="ECO:0000313" key="2">
    <source>
        <dbReference type="EMBL" id="PMD17271.1"/>
    </source>
</evidence>
<dbReference type="EMBL" id="KZ613500">
    <property type="protein sequence ID" value="PMD17271.1"/>
    <property type="molecule type" value="Genomic_DNA"/>
</dbReference>
<keyword evidence="1" id="KW-0812">Transmembrane</keyword>
<organism evidence="2 3">
    <name type="scientific">Hyaloscypha hepaticicola</name>
    <dbReference type="NCBI Taxonomy" id="2082293"/>
    <lineage>
        <taxon>Eukaryota</taxon>
        <taxon>Fungi</taxon>
        <taxon>Dikarya</taxon>
        <taxon>Ascomycota</taxon>
        <taxon>Pezizomycotina</taxon>
        <taxon>Leotiomycetes</taxon>
        <taxon>Helotiales</taxon>
        <taxon>Hyaloscyphaceae</taxon>
        <taxon>Hyaloscypha</taxon>
    </lineage>
</organism>
<dbReference type="Proteomes" id="UP000235672">
    <property type="component" value="Unassembled WGS sequence"/>
</dbReference>